<sequence>MAAGCSESPRPKTASEGPVVGPAGVLPCLELPTYAAACALLNSRYSCLVAGPHRRHIALSPRYLHRKRTGIREQLDAELLRYSESLSGVPIAYDNIKVVGELGDIYDDQGYIHLNIEADFVIFCPEPGQKLLGAVNKVSSSHIGCLVHGCFNASIPKPEHMPAEQWQGLEINVGDELEFEVFRLDSDAAGVFCIRGKLNITSLQAKCSAVSEEVTEAGPEEVFEKPLKKKKKKKKDPEPDEGAGGTTEPADFAGVPVTEETDPWVNSSVNGFWDGEPKKKKKKKKKDPEPGEGAGGTTEPADFAGVPETEETDPQVNSSVNGLWDGEPRKKKKKKKKKDPEPSEGAGGTTEPADSAGVPMTEETDPQVNSSVNGLWDGEPGKKKKEQHQEDQDQDPVFPASDSSGYQSDHKKKKKKRKHSEEAEFTPLLEHSPRKKRKQ</sequence>
<dbReference type="FunCoup" id="A0A7E6CHY3">
    <property type="interactions" value="2634"/>
</dbReference>
<dbReference type="InterPro" id="IPR041901">
    <property type="entry name" value="RNAP_I_Rpa43_N"/>
</dbReference>
<comment type="similarity">
    <text evidence="2">Belongs to the eukaryotic RPA43 RNA polymerase subunit family.</text>
</comment>
<dbReference type="RefSeq" id="XP_035866432.1">
    <property type="nucleotide sequence ID" value="XM_036010539.1"/>
</dbReference>
<comment type="function">
    <text evidence="9">DNA-dependent RNA polymerase which catalyzes the transcription of DNA into RNA using the four ribonucleoside triphosphates as substrates.</text>
</comment>
<evidence type="ECO:0000313" key="13">
    <source>
        <dbReference type="Proteomes" id="UP000504628"/>
    </source>
</evidence>
<dbReference type="GeneID" id="114507827"/>
<keyword evidence="7 9" id="KW-0539">Nucleus</keyword>
<dbReference type="Gene3D" id="2.40.50.140">
    <property type="entry name" value="Nucleic acid-binding proteins"/>
    <property type="match status" value="1"/>
</dbReference>
<dbReference type="Pfam" id="PF17875">
    <property type="entry name" value="RPA43_OB"/>
    <property type="match status" value="1"/>
</dbReference>
<keyword evidence="5" id="KW-0597">Phosphoprotein</keyword>
<dbReference type="InterPro" id="IPR041178">
    <property type="entry name" value="RPA43_OB"/>
</dbReference>
<dbReference type="KEGG" id="pdic:114507827"/>
<feature type="domain" description="RPA43 OB" evidence="12">
    <location>
        <begin position="125"/>
        <end position="240"/>
    </location>
</feature>
<organism evidence="13 14">
    <name type="scientific">Phyllostomus discolor</name>
    <name type="common">pale spear-nosed bat</name>
    <dbReference type="NCBI Taxonomy" id="89673"/>
    <lineage>
        <taxon>Eukaryota</taxon>
        <taxon>Metazoa</taxon>
        <taxon>Chordata</taxon>
        <taxon>Craniata</taxon>
        <taxon>Vertebrata</taxon>
        <taxon>Euteleostomi</taxon>
        <taxon>Mammalia</taxon>
        <taxon>Eutheria</taxon>
        <taxon>Laurasiatheria</taxon>
        <taxon>Chiroptera</taxon>
        <taxon>Yangochiroptera</taxon>
        <taxon>Phyllostomidae</taxon>
        <taxon>Phyllostominae</taxon>
        <taxon>Phyllostomus</taxon>
    </lineage>
</organism>
<name>A0A7E6CHY3_9CHIR</name>
<reference evidence="14" key="1">
    <citation type="submission" date="2025-08" db="UniProtKB">
        <authorList>
            <consortium name="RefSeq"/>
        </authorList>
    </citation>
    <scope>IDENTIFICATION</scope>
    <source>
        <tissue evidence="14">Muscle</tissue>
    </source>
</reference>
<evidence type="ECO:0000256" key="8">
    <source>
        <dbReference type="ARBA" id="ARBA00054032"/>
    </source>
</evidence>
<evidence type="ECO:0000256" key="2">
    <source>
        <dbReference type="ARBA" id="ARBA00005930"/>
    </source>
</evidence>
<comment type="subcellular location">
    <subcellularLocation>
        <location evidence="1">Nucleus</location>
        <location evidence="1">Nucleolus</location>
    </subcellularLocation>
</comment>
<evidence type="ECO:0000256" key="6">
    <source>
        <dbReference type="ARBA" id="ARBA00023163"/>
    </source>
</evidence>
<dbReference type="AlphaFoldDB" id="A0A7E6CHY3"/>
<dbReference type="InterPro" id="IPR005576">
    <property type="entry name" value="Rpb7-like_N"/>
</dbReference>
<evidence type="ECO:0000259" key="11">
    <source>
        <dbReference type="Pfam" id="PF03876"/>
    </source>
</evidence>
<proteinExistence type="inferred from homology"/>
<gene>
    <name evidence="14" type="primary">POLR1F</name>
</gene>
<dbReference type="InterPro" id="IPR045113">
    <property type="entry name" value="Rpb7-like"/>
</dbReference>
<dbReference type="CDD" id="cd04328">
    <property type="entry name" value="RNAP_I_Rpa43_N"/>
    <property type="match status" value="1"/>
</dbReference>
<comment type="similarity">
    <text evidence="3">Belongs to the eukaryotic RPB7/RPC8 RNA polymerase subunit family.</text>
</comment>
<dbReference type="InterPro" id="IPR012340">
    <property type="entry name" value="NA-bd_OB-fold"/>
</dbReference>
<dbReference type="GO" id="GO:0006352">
    <property type="term" value="P:DNA-templated transcription initiation"/>
    <property type="evidence" value="ECO:0007669"/>
    <property type="project" value="UniProtKB-UniRule"/>
</dbReference>
<keyword evidence="6 9" id="KW-0804">Transcription</keyword>
<dbReference type="CTD" id="221830"/>
<evidence type="ECO:0000256" key="3">
    <source>
        <dbReference type="ARBA" id="ARBA00009307"/>
    </source>
</evidence>
<feature type="region of interest" description="Disordered" evidence="10">
    <location>
        <begin position="227"/>
        <end position="439"/>
    </location>
</feature>
<dbReference type="Proteomes" id="UP000504628">
    <property type="component" value="Chromosome 10"/>
</dbReference>
<evidence type="ECO:0000256" key="9">
    <source>
        <dbReference type="RuleBase" id="RU369086"/>
    </source>
</evidence>
<evidence type="ECO:0000256" key="7">
    <source>
        <dbReference type="ARBA" id="ARBA00023242"/>
    </source>
</evidence>
<dbReference type="GO" id="GO:0005736">
    <property type="term" value="C:RNA polymerase I complex"/>
    <property type="evidence" value="ECO:0007669"/>
    <property type="project" value="TreeGrafter"/>
</dbReference>
<keyword evidence="4 9" id="KW-0240">DNA-directed RNA polymerase</keyword>
<keyword evidence="13" id="KW-1185">Reference proteome</keyword>
<protein>
    <recommendedName>
        <fullName evidence="9">DNA-directed RNA polymerase subunit</fullName>
    </recommendedName>
</protein>
<evidence type="ECO:0000256" key="5">
    <source>
        <dbReference type="ARBA" id="ARBA00022553"/>
    </source>
</evidence>
<evidence type="ECO:0000256" key="1">
    <source>
        <dbReference type="ARBA" id="ARBA00004604"/>
    </source>
</evidence>
<evidence type="ECO:0000256" key="4">
    <source>
        <dbReference type="ARBA" id="ARBA00022478"/>
    </source>
</evidence>
<evidence type="ECO:0000313" key="14">
    <source>
        <dbReference type="RefSeq" id="XP_035866432.1"/>
    </source>
</evidence>
<dbReference type="Gene3D" id="3.30.1490.120">
    <property type="entry name" value="RNA polymerase Rpb7-like, N-terminal domain"/>
    <property type="match status" value="1"/>
</dbReference>
<dbReference type="InParanoid" id="A0A7E6CHY3"/>
<evidence type="ECO:0000259" key="12">
    <source>
        <dbReference type="Pfam" id="PF17875"/>
    </source>
</evidence>
<dbReference type="OrthoDB" id="10250504at2759"/>
<evidence type="ECO:0000256" key="10">
    <source>
        <dbReference type="SAM" id="MobiDB-lite"/>
    </source>
</evidence>
<dbReference type="PANTHER" id="PTHR12709">
    <property type="entry name" value="DNA-DIRECTED RNA POLYMERASE II, III"/>
    <property type="match status" value="1"/>
</dbReference>
<dbReference type="GO" id="GO:0006362">
    <property type="term" value="P:transcription elongation by RNA polymerase I"/>
    <property type="evidence" value="ECO:0007669"/>
    <property type="project" value="TreeGrafter"/>
</dbReference>
<dbReference type="FunFam" id="3.30.1490.120:FF:000003">
    <property type="entry name" value="DNA-directed RNA polymerase I subunit RPA43"/>
    <property type="match status" value="1"/>
</dbReference>
<feature type="domain" description="RNA polymerase Rpb7-like N-terminal" evidence="11">
    <location>
        <begin position="55"/>
        <end position="110"/>
    </location>
</feature>
<comment type="function">
    <text evidence="8">Component of RNA polymerase I (Pol I), a DNA-dependent RNA polymerase which synthesizes ribosomal RNA precursors using the four ribonucleoside triphosphates as substrates. Through its association with RRN3/TIF-IA may be involved in recruitment of Pol I to rDNA promoters.</text>
</comment>
<dbReference type="InterPro" id="IPR036898">
    <property type="entry name" value="RNA_pol_Rpb7-like_N_sf"/>
</dbReference>
<dbReference type="Pfam" id="PF03876">
    <property type="entry name" value="SHS2_Rpb7-N"/>
    <property type="match status" value="1"/>
</dbReference>
<accession>A0A7E6CHY3</accession>
<dbReference type="PANTHER" id="PTHR12709:SF5">
    <property type="entry name" value="DNA-DIRECTED RNA POLYMERASE I SUBUNIT RPA43"/>
    <property type="match status" value="1"/>
</dbReference>